<reference evidence="1" key="1">
    <citation type="submission" date="2018-02" db="EMBL/GenBank/DDBJ databases">
        <title>Rhizophora mucronata_Transcriptome.</title>
        <authorList>
            <person name="Meera S.P."/>
            <person name="Sreeshan A."/>
            <person name="Augustine A."/>
        </authorList>
    </citation>
    <scope>NUCLEOTIDE SEQUENCE</scope>
    <source>
        <tissue evidence="1">Leaf</tissue>
    </source>
</reference>
<dbReference type="AlphaFoldDB" id="A0A2P2P7N0"/>
<organism evidence="1">
    <name type="scientific">Rhizophora mucronata</name>
    <name type="common">Asiatic mangrove</name>
    <dbReference type="NCBI Taxonomy" id="61149"/>
    <lineage>
        <taxon>Eukaryota</taxon>
        <taxon>Viridiplantae</taxon>
        <taxon>Streptophyta</taxon>
        <taxon>Embryophyta</taxon>
        <taxon>Tracheophyta</taxon>
        <taxon>Spermatophyta</taxon>
        <taxon>Magnoliopsida</taxon>
        <taxon>eudicotyledons</taxon>
        <taxon>Gunneridae</taxon>
        <taxon>Pentapetalae</taxon>
        <taxon>rosids</taxon>
        <taxon>fabids</taxon>
        <taxon>Malpighiales</taxon>
        <taxon>Rhizophoraceae</taxon>
        <taxon>Rhizophora</taxon>
    </lineage>
</organism>
<accession>A0A2P2P7N0</accession>
<protein>
    <submittedName>
        <fullName evidence="1">Uncharacterized protein</fullName>
    </submittedName>
</protein>
<sequence>MIFRTVLKFRGCLICCSCNQALNTWP</sequence>
<name>A0A2P2P7N0_RHIMU</name>
<proteinExistence type="predicted"/>
<evidence type="ECO:0000313" key="1">
    <source>
        <dbReference type="EMBL" id="MBX50770.1"/>
    </source>
</evidence>
<dbReference type="EMBL" id="GGEC01070286">
    <property type="protein sequence ID" value="MBX50770.1"/>
    <property type="molecule type" value="Transcribed_RNA"/>
</dbReference>